<dbReference type="AlphaFoldDB" id="W9S8A4"/>
<evidence type="ECO:0000313" key="3">
    <source>
        <dbReference type="Proteomes" id="UP000030645"/>
    </source>
</evidence>
<evidence type="ECO:0000256" key="1">
    <source>
        <dbReference type="SAM" id="Phobius"/>
    </source>
</evidence>
<reference evidence="3" key="1">
    <citation type="submission" date="2013-01" db="EMBL/GenBank/DDBJ databases">
        <title>Draft Genome Sequence of a Mulberry Tree, Morus notabilis C.K. Schneid.</title>
        <authorList>
            <person name="He N."/>
            <person name="Zhao S."/>
        </authorList>
    </citation>
    <scope>NUCLEOTIDE SEQUENCE</scope>
</reference>
<name>W9S8A4_9ROSA</name>
<keyword evidence="3" id="KW-1185">Reference proteome</keyword>
<evidence type="ECO:0000313" key="2">
    <source>
        <dbReference type="EMBL" id="EXC31271.1"/>
    </source>
</evidence>
<dbReference type="eggNOG" id="ENOG502QRPB">
    <property type="taxonomic scope" value="Eukaryota"/>
</dbReference>
<proteinExistence type="predicted"/>
<sequence>MIPPELQPRSFRSYISSSAIAPSFSSTPSFNNISSDPNPNPSDVDPSSRRSINNTFCFSLAISFFAHNTHIVVALLPCAAFLLDLGGTPTVTTPTMGLMISYILDSLNFKFGALVRVWLSLLFSQIAFFISSFSSLSSSFNSLPLSFLAAISTVSFSVTSSYYLMAFNCLFYWL</sequence>
<feature type="transmembrane region" description="Helical" evidence="1">
    <location>
        <begin position="56"/>
        <end position="83"/>
    </location>
</feature>
<gene>
    <name evidence="2" type="ORF">L484_011350</name>
</gene>
<keyword evidence="1" id="KW-1133">Transmembrane helix</keyword>
<feature type="transmembrane region" description="Helical" evidence="1">
    <location>
        <begin position="145"/>
        <end position="173"/>
    </location>
</feature>
<dbReference type="PANTHER" id="PTHR35313">
    <property type="entry name" value="NO EXINE FORMATION 1"/>
    <property type="match status" value="1"/>
</dbReference>
<feature type="transmembrane region" description="Helical" evidence="1">
    <location>
        <begin position="113"/>
        <end position="133"/>
    </location>
</feature>
<dbReference type="Proteomes" id="UP000030645">
    <property type="component" value="Unassembled WGS sequence"/>
</dbReference>
<keyword evidence="1" id="KW-0472">Membrane</keyword>
<dbReference type="PANTHER" id="PTHR35313:SF1">
    <property type="entry name" value="NO EXINE FORMATION 1"/>
    <property type="match status" value="1"/>
</dbReference>
<dbReference type="EMBL" id="KE346247">
    <property type="protein sequence ID" value="EXC31271.1"/>
    <property type="molecule type" value="Genomic_DNA"/>
</dbReference>
<keyword evidence="1" id="KW-0812">Transmembrane</keyword>
<accession>W9S8A4</accession>
<dbReference type="STRING" id="981085.W9S8A4"/>
<protein>
    <submittedName>
        <fullName evidence="2">Uncharacterized protein</fullName>
    </submittedName>
</protein>
<organism evidence="2 3">
    <name type="scientific">Morus notabilis</name>
    <dbReference type="NCBI Taxonomy" id="981085"/>
    <lineage>
        <taxon>Eukaryota</taxon>
        <taxon>Viridiplantae</taxon>
        <taxon>Streptophyta</taxon>
        <taxon>Embryophyta</taxon>
        <taxon>Tracheophyta</taxon>
        <taxon>Spermatophyta</taxon>
        <taxon>Magnoliopsida</taxon>
        <taxon>eudicotyledons</taxon>
        <taxon>Gunneridae</taxon>
        <taxon>Pentapetalae</taxon>
        <taxon>rosids</taxon>
        <taxon>fabids</taxon>
        <taxon>Rosales</taxon>
        <taxon>Moraceae</taxon>
        <taxon>Moreae</taxon>
        <taxon>Morus</taxon>
    </lineage>
</organism>